<dbReference type="Proteomes" id="UP000707731">
    <property type="component" value="Unassembled WGS sequence"/>
</dbReference>
<evidence type="ECO:0000313" key="2">
    <source>
        <dbReference type="Proteomes" id="UP000707731"/>
    </source>
</evidence>
<protein>
    <submittedName>
        <fullName evidence="1">Uncharacterized protein</fullName>
    </submittedName>
</protein>
<proteinExistence type="predicted"/>
<keyword evidence="2" id="KW-1185">Reference proteome</keyword>
<gene>
    <name evidence="1" type="ORF">IU449_27050</name>
</gene>
<name>A0ABS0DI99_9NOCA</name>
<accession>A0ABS0DI99</accession>
<dbReference type="RefSeq" id="WP_228805799.1">
    <property type="nucleotide sequence ID" value="NZ_JADLQN010000010.1"/>
</dbReference>
<sequence length="94" mass="10729">MFDDDFERVEGTLGTWAPEPQPLRISSGGTHPFQMTIYPTTVSVVDKVGRSWVVRNVDLRPEDQVFFDSYSGRPVGFKVIRGDETIIYEFEPES</sequence>
<organism evidence="1 2">
    <name type="scientific">Nocardia higoensis</name>
    <dbReference type="NCBI Taxonomy" id="228599"/>
    <lineage>
        <taxon>Bacteria</taxon>
        <taxon>Bacillati</taxon>
        <taxon>Actinomycetota</taxon>
        <taxon>Actinomycetes</taxon>
        <taxon>Mycobacteriales</taxon>
        <taxon>Nocardiaceae</taxon>
        <taxon>Nocardia</taxon>
    </lineage>
</organism>
<evidence type="ECO:0000313" key="1">
    <source>
        <dbReference type="EMBL" id="MBF6358159.1"/>
    </source>
</evidence>
<comment type="caution">
    <text evidence="1">The sequence shown here is derived from an EMBL/GenBank/DDBJ whole genome shotgun (WGS) entry which is preliminary data.</text>
</comment>
<reference evidence="1 2" key="1">
    <citation type="submission" date="2020-10" db="EMBL/GenBank/DDBJ databases">
        <title>Identification of Nocardia species via Next-generation sequencing and recognition of intraspecies genetic diversity.</title>
        <authorList>
            <person name="Li P."/>
            <person name="Li P."/>
            <person name="Lu B."/>
        </authorList>
    </citation>
    <scope>NUCLEOTIDE SEQUENCE [LARGE SCALE GENOMIC DNA]</scope>
    <source>
        <strain evidence="1 2">BJ06-0143</strain>
    </source>
</reference>
<dbReference type="EMBL" id="JADLQN010000010">
    <property type="protein sequence ID" value="MBF6358159.1"/>
    <property type="molecule type" value="Genomic_DNA"/>
</dbReference>